<keyword evidence="2" id="KW-0732">Signal</keyword>
<sequence length="247" mass="27570">MKKLILLGFALTLAIVLAACNDDSSKESKDNEQEDSAQTEESAAGENEQAQQSTEITEEEKLDPEKAVVSVNGTEVMGDSYNSVYSMLKTQMAGSGQDVSDTEVVKEQAVNVLIEQQLIRQEAETLGLEVTDEEVQSEFDTIKEENGEQLTAVLDQFQLSEDDFKRQLADDLITNKYVESELDIKVTDEEVEEYYNKLKEQSGDQEVGKLEDLEPTIKNQITQQKTATELQSKVAELKEDAEVETLI</sequence>
<name>A0AAW5B7S6_9BACI</name>
<evidence type="ECO:0000313" key="4">
    <source>
        <dbReference type="Proteomes" id="UP001199631"/>
    </source>
</evidence>
<dbReference type="EMBL" id="JAIFZM010000006">
    <property type="protein sequence ID" value="MCG3419297.1"/>
    <property type="molecule type" value="Genomic_DNA"/>
</dbReference>
<dbReference type="SUPFAM" id="SSF109998">
    <property type="entry name" value="Triger factor/SurA peptide-binding domain-like"/>
    <property type="match status" value="1"/>
</dbReference>
<dbReference type="AlphaFoldDB" id="A0AAW5B7S6"/>
<reference evidence="3 4" key="1">
    <citation type="journal article" date="2022" name="Evol. Bioinform. Online">
        <title>Draft Genome Sequence of Oceanobacillus jordanicus Strain GSFE11, a Halotolerant Plant Growth-Promoting Bacterial Endophyte Isolated From the Jordan Valley.</title>
        <authorList>
            <person name="Alhindi T."/>
            <person name="Albdaiwi R."/>
        </authorList>
    </citation>
    <scope>NUCLEOTIDE SEQUENCE [LARGE SCALE GENOMIC DNA]</scope>
    <source>
        <strain evidence="3 4">GSFE11</strain>
    </source>
</reference>
<feature type="chain" id="PRO_5043588175" evidence="2">
    <location>
        <begin position="19"/>
        <end position="247"/>
    </location>
</feature>
<dbReference type="PANTHER" id="PTHR47245">
    <property type="entry name" value="PEPTIDYLPROLYL ISOMERASE"/>
    <property type="match status" value="1"/>
</dbReference>
<dbReference type="Gene3D" id="1.10.4030.10">
    <property type="entry name" value="Porin chaperone SurA, peptide-binding domain"/>
    <property type="match status" value="1"/>
</dbReference>
<dbReference type="InterPro" id="IPR027304">
    <property type="entry name" value="Trigger_fact/SurA_dom_sf"/>
</dbReference>
<dbReference type="Proteomes" id="UP001199631">
    <property type="component" value="Unassembled WGS sequence"/>
</dbReference>
<gene>
    <name evidence="3" type="ORF">K3T81_09045</name>
</gene>
<comment type="caution">
    <text evidence="3">The sequence shown here is derived from an EMBL/GenBank/DDBJ whole genome shotgun (WGS) entry which is preliminary data.</text>
</comment>
<feature type="signal peptide" evidence="2">
    <location>
        <begin position="1"/>
        <end position="18"/>
    </location>
</feature>
<protein>
    <submittedName>
        <fullName evidence="3">SurA N-terminal domain-containing protein</fullName>
    </submittedName>
</protein>
<dbReference type="InterPro" id="IPR050245">
    <property type="entry name" value="PrsA_foldase"/>
</dbReference>
<evidence type="ECO:0000256" key="1">
    <source>
        <dbReference type="SAM" id="MobiDB-lite"/>
    </source>
</evidence>
<feature type="region of interest" description="Disordered" evidence="1">
    <location>
        <begin position="22"/>
        <end position="66"/>
    </location>
</feature>
<organism evidence="3 4">
    <name type="scientific">Oceanobacillus jordanicus</name>
    <dbReference type="NCBI Taxonomy" id="2867266"/>
    <lineage>
        <taxon>Bacteria</taxon>
        <taxon>Bacillati</taxon>
        <taxon>Bacillota</taxon>
        <taxon>Bacilli</taxon>
        <taxon>Bacillales</taxon>
        <taxon>Bacillaceae</taxon>
        <taxon>Oceanobacillus</taxon>
    </lineage>
</organism>
<dbReference type="PROSITE" id="PS51257">
    <property type="entry name" value="PROKAR_LIPOPROTEIN"/>
    <property type="match status" value="1"/>
</dbReference>
<keyword evidence="4" id="KW-1185">Reference proteome</keyword>
<proteinExistence type="predicted"/>
<dbReference type="RefSeq" id="WP_036577086.1">
    <property type="nucleotide sequence ID" value="NZ_JAIFZM010000006.1"/>
</dbReference>
<dbReference type="Pfam" id="PF13624">
    <property type="entry name" value="SurA_N_3"/>
    <property type="match status" value="1"/>
</dbReference>
<evidence type="ECO:0000256" key="2">
    <source>
        <dbReference type="SAM" id="SignalP"/>
    </source>
</evidence>
<accession>A0AAW5B7S6</accession>
<dbReference type="PANTHER" id="PTHR47245:SF2">
    <property type="entry name" value="PEPTIDYL-PROLYL CIS-TRANS ISOMERASE HP_0175-RELATED"/>
    <property type="match status" value="1"/>
</dbReference>
<evidence type="ECO:0000313" key="3">
    <source>
        <dbReference type="EMBL" id="MCG3419297.1"/>
    </source>
</evidence>